<dbReference type="SUPFAM" id="SSF90123">
    <property type="entry name" value="ABC transporter transmembrane region"/>
    <property type="match status" value="2"/>
</dbReference>
<dbReference type="FunFam" id="3.40.50.300:FF:000973">
    <property type="entry name" value="Multidrug resistance-associated protein 4"/>
    <property type="match status" value="1"/>
</dbReference>
<dbReference type="CDD" id="cd19499">
    <property type="entry name" value="RecA-like_ClpB_Hsp104-like"/>
    <property type="match status" value="1"/>
</dbReference>
<keyword evidence="8 10" id="KW-1133">Transmembrane helix</keyword>
<feature type="domain" description="ABC transmembrane type-1" evidence="12">
    <location>
        <begin position="954"/>
        <end position="1163"/>
    </location>
</feature>
<feature type="transmembrane region" description="Helical" evidence="10">
    <location>
        <begin position="986"/>
        <end position="1006"/>
    </location>
</feature>
<comment type="similarity">
    <text evidence="2">Belongs to the ABC transporter superfamily. ABCC family. Conjugate transporter (TC 3.A.1.208) subfamily.</text>
</comment>
<dbReference type="InterPro" id="IPR003959">
    <property type="entry name" value="ATPase_AAA_core"/>
</dbReference>
<dbReference type="InterPro" id="IPR036640">
    <property type="entry name" value="ABC1_TM_sf"/>
</dbReference>
<dbReference type="GO" id="GO:0005524">
    <property type="term" value="F:ATP binding"/>
    <property type="evidence" value="ECO:0007669"/>
    <property type="project" value="UniProtKB-KW"/>
</dbReference>
<keyword evidence="4 10" id="KW-0812">Transmembrane</keyword>
<dbReference type="CDD" id="cd18579">
    <property type="entry name" value="ABC_6TM_ABCC_D1"/>
    <property type="match status" value="1"/>
</dbReference>
<evidence type="ECO:0000256" key="10">
    <source>
        <dbReference type="SAM" id="Phobius"/>
    </source>
</evidence>
<keyword evidence="9 10" id="KW-0472">Membrane</keyword>
<dbReference type="FunFam" id="3.40.50.300:FF:000163">
    <property type="entry name" value="Multidrug resistance-associated protein member 4"/>
    <property type="match status" value="1"/>
</dbReference>
<feature type="domain" description="ABC transporter" evidence="11">
    <location>
        <begin position="1928"/>
        <end position="2158"/>
    </location>
</feature>
<proteinExistence type="inferred from homology"/>
<dbReference type="PANTHER" id="PTHR24223:SF456">
    <property type="entry name" value="MULTIDRUG RESISTANCE-ASSOCIATED PROTEIN LETHAL(2)03659"/>
    <property type="match status" value="1"/>
</dbReference>
<dbReference type="PRINTS" id="PR00300">
    <property type="entry name" value="CLPPROTEASEA"/>
</dbReference>
<feature type="transmembrane region" description="Helical" evidence="10">
    <location>
        <begin position="1840"/>
        <end position="1859"/>
    </location>
</feature>
<evidence type="ECO:0000256" key="6">
    <source>
        <dbReference type="ARBA" id="ARBA00022741"/>
    </source>
</evidence>
<dbReference type="GO" id="GO:0140359">
    <property type="term" value="F:ABC-type transporter activity"/>
    <property type="evidence" value="ECO:0007669"/>
    <property type="project" value="InterPro"/>
</dbReference>
<comment type="caution">
    <text evidence="13">The sequence shown here is derived from an EMBL/GenBank/DDBJ whole genome shotgun (WGS) entry which is preliminary data.</text>
</comment>
<feature type="domain" description="ABC transmembrane type-1" evidence="12">
    <location>
        <begin position="1583"/>
        <end position="1891"/>
    </location>
</feature>
<feature type="transmembrane region" description="Helical" evidence="10">
    <location>
        <begin position="1178"/>
        <end position="1198"/>
    </location>
</feature>
<dbReference type="InterPro" id="IPR044726">
    <property type="entry name" value="ABCC_6TM_D2"/>
</dbReference>
<evidence type="ECO:0000256" key="5">
    <source>
        <dbReference type="ARBA" id="ARBA00022737"/>
    </source>
</evidence>
<dbReference type="CDD" id="cd03250">
    <property type="entry name" value="ABCC_MRP_domain1"/>
    <property type="match status" value="1"/>
</dbReference>
<evidence type="ECO:0000256" key="4">
    <source>
        <dbReference type="ARBA" id="ARBA00022692"/>
    </source>
</evidence>
<keyword evidence="5" id="KW-0677">Repeat</keyword>
<comment type="subcellular location">
    <subcellularLocation>
        <location evidence="1">Membrane</location>
        <topology evidence="1">Multi-pass membrane protein</topology>
    </subcellularLocation>
</comment>
<keyword evidence="3" id="KW-0813">Transport</keyword>
<dbReference type="SMART" id="SM00382">
    <property type="entry name" value="AAA"/>
    <property type="match status" value="4"/>
</dbReference>
<dbReference type="Gene3D" id="1.20.1560.10">
    <property type="entry name" value="ABC transporter type 1, transmembrane domain"/>
    <property type="match status" value="2"/>
</dbReference>
<feature type="transmembrane region" description="Helical" evidence="10">
    <location>
        <begin position="1094"/>
        <end position="1115"/>
    </location>
</feature>
<dbReference type="InterPro" id="IPR027417">
    <property type="entry name" value="P-loop_NTPase"/>
</dbReference>
<feature type="transmembrane region" description="Helical" evidence="10">
    <location>
        <begin position="1732"/>
        <end position="1760"/>
    </location>
</feature>
<protein>
    <submittedName>
        <fullName evidence="13">Uncharacterized protein</fullName>
    </submittedName>
</protein>
<keyword evidence="6" id="KW-0547">Nucleotide-binding</keyword>
<dbReference type="PROSITE" id="PS50929">
    <property type="entry name" value="ABC_TM1F"/>
    <property type="match status" value="2"/>
</dbReference>
<dbReference type="Pfam" id="PF00005">
    <property type="entry name" value="ABC_tran"/>
    <property type="match status" value="2"/>
</dbReference>
<dbReference type="SUPFAM" id="SSF52540">
    <property type="entry name" value="P-loop containing nucleoside triphosphate hydrolases"/>
    <property type="match status" value="4"/>
</dbReference>
<feature type="transmembrane region" description="Helical" evidence="10">
    <location>
        <begin position="1651"/>
        <end position="1674"/>
    </location>
</feature>
<dbReference type="Gene3D" id="1.10.8.60">
    <property type="match status" value="1"/>
</dbReference>
<evidence type="ECO:0000256" key="2">
    <source>
        <dbReference type="ARBA" id="ARBA00009726"/>
    </source>
</evidence>
<dbReference type="InterPro" id="IPR003593">
    <property type="entry name" value="AAA+_ATPase"/>
</dbReference>
<dbReference type="InterPro" id="IPR003439">
    <property type="entry name" value="ABC_transporter-like_ATP-bd"/>
</dbReference>
<dbReference type="CDD" id="cd18580">
    <property type="entry name" value="ABC_6TM_ABCC_D2"/>
    <property type="match status" value="1"/>
</dbReference>
<dbReference type="SMART" id="SM01086">
    <property type="entry name" value="ClpB_D2-small"/>
    <property type="match status" value="1"/>
</dbReference>
<evidence type="ECO:0000313" key="14">
    <source>
        <dbReference type="Proteomes" id="UP000663864"/>
    </source>
</evidence>
<evidence type="ECO:0000259" key="11">
    <source>
        <dbReference type="PROSITE" id="PS50893"/>
    </source>
</evidence>
<dbReference type="InterPro" id="IPR019489">
    <property type="entry name" value="Clp_ATPase_C"/>
</dbReference>
<evidence type="ECO:0000256" key="3">
    <source>
        <dbReference type="ARBA" id="ARBA00022448"/>
    </source>
</evidence>
<dbReference type="Pfam" id="PF07724">
    <property type="entry name" value="AAA_2"/>
    <property type="match status" value="1"/>
</dbReference>
<feature type="domain" description="ABC transporter" evidence="11">
    <location>
        <begin position="1274"/>
        <end position="1498"/>
    </location>
</feature>
<accession>A0A815EYA0</accession>
<gene>
    <name evidence="13" type="ORF">ZHD862_LOCUS28759</name>
</gene>
<dbReference type="InterPro" id="IPR011527">
    <property type="entry name" value="ABC1_TM_dom"/>
</dbReference>
<feature type="transmembrane region" description="Helical" evidence="10">
    <location>
        <begin position="952"/>
        <end position="974"/>
    </location>
</feature>
<dbReference type="InterPro" id="IPR044746">
    <property type="entry name" value="ABCC_6TM_D1"/>
</dbReference>
<dbReference type="GO" id="GO:0016020">
    <property type="term" value="C:membrane"/>
    <property type="evidence" value="ECO:0007669"/>
    <property type="project" value="UniProtKB-SubCell"/>
</dbReference>
<dbReference type="PROSITE" id="PS50893">
    <property type="entry name" value="ABC_TRANSPORTER_2"/>
    <property type="match status" value="2"/>
</dbReference>
<dbReference type="InterPro" id="IPR041546">
    <property type="entry name" value="ClpA/ClpB_AAA_lid"/>
</dbReference>
<dbReference type="Pfam" id="PF00004">
    <property type="entry name" value="AAA"/>
    <property type="match status" value="1"/>
</dbReference>
<sequence>MASIGLISDVHVVVDMDHYSISYTSIETRSLSSCVCLLLDGIIGTRPFCFLSHISRHQELEGDNLYHLLVDLLRNLSEQLNTCLQINSLSSEKTQIKKLKLLVGGGPIGHHVLARKSFVMLNDNSDSIVNEIESLTSEKDVIYLVNELLNSVIVIPPITYLTTHEHETKGLKSHRIFQPPCVLLIYNCQSKKGLMCVEWAASSNPLYMAFIFIKNLFSNDETQFRWNWQQKNIIKIIKRLQNDENQLNAFIKDANFVLSSIHFNACHDLKIYSSDLVVNVQIEQLEPVIGRDKEIRRIIQALSGTTKNNVLLIGPSDVGKKTIANGLAQFIINQDIPDALPQRLIKLNFKELIEDKNHCNTEKRFNSVLKEIRSLNDEVILFIDEIHLIVHLKVDGEFRCIGATTLYEYKTYIEKDPVFEKCFQQVLVKEISIDDCISIIRRVKGRYESYFGVRILDATLLKAAQLSHRYIRNGFLPNKAFHLINEAYSIVCARMKDETESKREEDSTLATDMKCETISDLEKKIVETEDKITEESKEEQGSLSNPIVQPNILIEIVSRLTHIPPSELSRIQHDDLLKLNKHLLETIIGQDDAINTVVTILIKRAQISRENQPIGSFLFLGPTGVGKTELSKIVALELFGSIKSMIHINMSKYIESHLAAQLIDVKQDNVVCGQLIEDVQQQPYAVILFDEVEKGHPQILDILLKVLNGDCLTNDKNRIVDFTNTVIILSTNIGVQYIFEQIKNSIYSEKTFDEKLSETIKDHLMNQIHSYFRPEFLSRLNGIVFFRPLYLNQLSSIIHRQFRSIEELFKEEYITIRLTDKVIQLILRTSYNPIDGVQSLKHYLEQHVIKQVRKYLMRLQLPSHCHVIIDTDTNDQYRVDIHWVSSLLQLGRKRPLEIDDIFDILPDDQSQPWTDRLEKAWENEIVLANKSNNKKYKPSLFRATWKVYGSRYYVIGLFLFIYTTCRFTQPFVLARFTRYFAPCSNISFTEVIVLAILTSAFPWIMFLTRHTTFIGTSLGGMRLRCAYSELIFRKLMRLSMGSLGKISSGKIVNLLTNDVQTIERLAIDGHFLWVGLLETFVVLVILWSRVGITILLAIIYTCFVIFLQMICGKFIQLIWTKRVRKTDLRIKLMNEIVKSIHLVKMYVWERPFQLKVERVRRRETVYIILQSLVNTVKIVNAHAFPTTFFLIIFGLLWYRRAPFDTDFFTIAFVLISYLRHTYLHNMSNAYTNLSQYWAASNRIKEFLMCDEYNRSNAIAYDSKTENEESESLYINVQQVSSNWEENSSFELNNISFSACGGDLIMIIGSIASGKSSLLMTLLGEMPITNGKISYSTKSRLCYVPQESWIFSGTIRENILYGLDYDVQKFYRCIHATALNIDLEKLPYGDSTIVGDNGIILSGGQKARLSLARALYRDDDIYLLDDPLSAVDVEVGRHIFEKCIIGKLQFKICILVTHQIQFLKYATKIIFLDKGIQVATGTYTELLRSCPAFTQWTETTTLRLRSGSTVTTTSSSQLSLSSVVPEYLTQFSLLQTDKVNDEEENLLLALADKPIQKETIESKRTGSIDLNVLMRYIRAGGCGIFGLLCLFAMFAVSSVTTLLANWWLGRWSNSERIRYGSTNIMSNCSSMEQSPITNMSNEEWFKERDKNFYVLFGLSSLSVILLFIRTMIYFLSCHISARSLHNQMFNSLLRAPVFFFDTNPIGRVVNRFSKDISSIDEKLSDVTYHFVDVFFTISSTVILIAFVQPLSLISMVLVAFIMERVRRVFTPAVQDIKRLESISRSPIYSHLSSSIQGIPMIRSYGAQQTCIQEFSHCLDQHTRVYSIMLAMNRWLGMRIECVVSAFVGFLTFSILLTYQNLPISDLSLILAHSFTLVGSVQWIIRLTVDVMMQMTNVERVIEYIDLQPEESPNVKNLRSLPPQWPIGGIVFDNLSFRYSSTSSWVLTNINISIQPNEKIGIVGRTGAGKSSLIQSIFRMAELNGRILIDNVDTQQISLYDLRRHISIIPQNPVLFNDTIRINLDPFGEYSDIEIWNALDEVQFKPDTIDGLQQQVAEGGSNFSVGQRQLICLARALLRKNKILVIDEATANVDHRTDELIQLAIRRKFVNCTVLTIAHRLRTIIDSDKVLVLSHGQVMEFANPYELLCEDQSHFAELVSQTDDREATHLIQQAKMTARARHS</sequence>
<evidence type="ECO:0000256" key="1">
    <source>
        <dbReference type="ARBA" id="ARBA00004141"/>
    </source>
</evidence>
<dbReference type="Gene3D" id="3.40.50.300">
    <property type="entry name" value="P-loop containing nucleotide triphosphate hydrolases"/>
    <property type="match status" value="5"/>
</dbReference>
<reference evidence="13" key="1">
    <citation type="submission" date="2021-02" db="EMBL/GenBank/DDBJ databases">
        <authorList>
            <person name="Nowell W R."/>
        </authorList>
    </citation>
    <scope>NUCLEOTIDE SEQUENCE</scope>
</reference>
<feature type="transmembrane region" description="Helical" evidence="10">
    <location>
        <begin position="1865"/>
        <end position="1883"/>
    </location>
</feature>
<dbReference type="InterPro" id="IPR001270">
    <property type="entry name" value="ClpA/B"/>
</dbReference>
<dbReference type="Pfam" id="PF17871">
    <property type="entry name" value="AAA_lid_9"/>
    <property type="match status" value="1"/>
</dbReference>
<dbReference type="EMBL" id="CAJNOT010002442">
    <property type="protein sequence ID" value="CAF1316154.1"/>
    <property type="molecule type" value="Genomic_DNA"/>
</dbReference>
<dbReference type="GO" id="GO:0016887">
    <property type="term" value="F:ATP hydrolysis activity"/>
    <property type="evidence" value="ECO:0007669"/>
    <property type="project" value="InterPro"/>
</dbReference>
<evidence type="ECO:0000256" key="8">
    <source>
        <dbReference type="ARBA" id="ARBA00022989"/>
    </source>
</evidence>
<evidence type="ECO:0000256" key="9">
    <source>
        <dbReference type="ARBA" id="ARBA00023136"/>
    </source>
</evidence>
<evidence type="ECO:0000259" key="12">
    <source>
        <dbReference type="PROSITE" id="PS50929"/>
    </source>
</evidence>
<dbReference type="CDD" id="cd03244">
    <property type="entry name" value="ABCC_MRP_domain2"/>
    <property type="match status" value="1"/>
</dbReference>
<dbReference type="InterPro" id="IPR050173">
    <property type="entry name" value="ABC_transporter_C-like"/>
</dbReference>
<name>A0A815EYA0_9BILA</name>
<keyword evidence="7" id="KW-0067">ATP-binding</keyword>
<dbReference type="Proteomes" id="UP000663864">
    <property type="component" value="Unassembled WGS sequence"/>
</dbReference>
<dbReference type="PROSITE" id="PS00211">
    <property type="entry name" value="ABC_TRANSPORTER_1"/>
    <property type="match status" value="2"/>
</dbReference>
<dbReference type="InterPro" id="IPR017871">
    <property type="entry name" value="ABC_transporter-like_CS"/>
</dbReference>
<evidence type="ECO:0000256" key="7">
    <source>
        <dbReference type="ARBA" id="ARBA00022840"/>
    </source>
</evidence>
<dbReference type="Pfam" id="PF10431">
    <property type="entry name" value="ClpB_D2-small"/>
    <property type="match status" value="1"/>
</dbReference>
<organism evidence="13 14">
    <name type="scientific">Rotaria sordida</name>
    <dbReference type="NCBI Taxonomy" id="392033"/>
    <lineage>
        <taxon>Eukaryota</taxon>
        <taxon>Metazoa</taxon>
        <taxon>Spiralia</taxon>
        <taxon>Gnathifera</taxon>
        <taxon>Rotifera</taxon>
        <taxon>Eurotatoria</taxon>
        <taxon>Bdelloidea</taxon>
        <taxon>Philodinida</taxon>
        <taxon>Philodinidae</taxon>
        <taxon>Rotaria</taxon>
    </lineage>
</organism>
<dbReference type="Pfam" id="PF00664">
    <property type="entry name" value="ABC_membrane"/>
    <property type="match status" value="2"/>
</dbReference>
<evidence type="ECO:0000313" key="13">
    <source>
        <dbReference type="EMBL" id="CAF1316154.1"/>
    </source>
</evidence>
<dbReference type="PANTHER" id="PTHR24223">
    <property type="entry name" value="ATP-BINDING CASSETTE SUB-FAMILY C"/>
    <property type="match status" value="1"/>
</dbReference>
<dbReference type="FunFam" id="1.20.1560.10:FF:000013">
    <property type="entry name" value="ABC transporter C family member 2"/>
    <property type="match status" value="1"/>
</dbReference>
<dbReference type="CDD" id="cd00009">
    <property type="entry name" value="AAA"/>
    <property type="match status" value="1"/>
</dbReference>
<feature type="transmembrane region" description="Helical" evidence="10">
    <location>
        <begin position="1583"/>
        <end position="1607"/>
    </location>
</feature>